<evidence type="ECO:0000313" key="4">
    <source>
        <dbReference type="Proteomes" id="UP000178912"/>
    </source>
</evidence>
<dbReference type="AlphaFoldDB" id="A0A1E1LH91"/>
<dbReference type="InterPro" id="IPR027417">
    <property type="entry name" value="P-loop_NTPase"/>
</dbReference>
<evidence type="ECO:0000256" key="1">
    <source>
        <dbReference type="SAM" id="MobiDB-lite"/>
    </source>
</evidence>
<dbReference type="EMBL" id="FJUX01000121">
    <property type="protein sequence ID" value="CZT09888.1"/>
    <property type="molecule type" value="Genomic_DNA"/>
</dbReference>
<protein>
    <submittedName>
        <fullName evidence="3">Related to TOB3 (Member of AAA-ATPase family)</fullName>
    </submittedName>
</protein>
<gene>
    <name evidence="3" type="ORF">RAG0_14492</name>
</gene>
<feature type="compositionally biased region" description="Acidic residues" evidence="1">
    <location>
        <begin position="361"/>
        <end position="382"/>
    </location>
</feature>
<sequence>MAPTLEQNSFVEQATPPTDAVQFLTKTANGELILSSPHDTVLKLGMKCDLKNLYQKEDERGRASWTDKYPEDLDEAAENETTARYAILVRNKKSFDPRKKLELDSIVVQSPLLKQVLTKVLKDYPGVTPTLNRLIFQAPFKPFVHRWTQLVSALDEHEDGETKDHIQLLYTVLEAELRDIIAAKADYIKNKVITFEHLWTIFQPGTTLYTEEWGRHCGSRFSSGNYYEHQKYGPCYGVYTQKVDWDGDKFGYAGHQHIILAYGGTRSIASLDAFPLTFHPEEKKIKAELLKRGKLFEYYHGYHYQAYKAFAIGKDMCGNNIKVTVDSRVIIDTFAYGRFNPNSLKNLLPLKIKSKAIVEDLPSDTDSEAEECQSDYDSEPEDSPPTTISNTKPIDTKLPSLTDEQLIHSTSLLKGYALRTKPWLSFFVDSMLPIQFNDQAFQSLVLPPSQKELILAFASSQITNSQKFDDVISGKGRGIIMLLSGGPGIGKTLTAESVAENMQVPLYMMSAGDLGIKSSEVETSLTIILEMVAKWNAVLLLDECDVFLEARSPHDLERNKIVSIFLRTLEYYEGILFLTTNRVKNMDPAFQSRIHISMEYPALNQASRMQVWKNFLARGEEHEVQEEEVEMLSQVKINGRQIKNVLKTGVLLASHQGTRLRFEHLKTVLDVEKREDVEMAL</sequence>
<dbReference type="Pfam" id="PF00004">
    <property type="entry name" value="AAA"/>
    <property type="match status" value="1"/>
</dbReference>
<dbReference type="PANTHER" id="PTHR46411">
    <property type="entry name" value="FAMILY ATPASE, PUTATIVE-RELATED"/>
    <property type="match status" value="1"/>
</dbReference>
<dbReference type="PANTHER" id="PTHR46411:SF3">
    <property type="entry name" value="AAA+ ATPASE DOMAIN-CONTAINING PROTEIN"/>
    <property type="match status" value="1"/>
</dbReference>
<organism evidence="3 4">
    <name type="scientific">Rhynchosporium agropyri</name>
    <dbReference type="NCBI Taxonomy" id="914238"/>
    <lineage>
        <taxon>Eukaryota</taxon>
        <taxon>Fungi</taxon>
        <taxon>Dikarya</taxon>
        <taxon>Ascomycota</taxon>
        <taxon>Pezizomycotina</taxon>
        <taxon>Leotiomycetes</taxon>
        <taxon>Helotiales</taxon>
        <taxon>Ploettnerulaceae</taxon>
        <taxon>Rhynchosporium</taxon>
    </lineage>
</organism>
<evidence type="ECO:0000259" key="2">
    <source>
        <dbReference type="SMART" id="SM00382"/>
    </source>
</evidence>
<keyword evidence="4" id="KW-1185">Reference proteome</keyword>
<dbReference type="GO" id="GO:0016887">
    <property type="term" value="F:ATP hydrolysis activity"/>
    <property type="evidence" value="ECO:0007669"/>
    <property type="project" value="InterPro"/>
</dbReference>
<dbReference type="GO" id="GO:0005524">
    <property type="term" value="F:ATP binding"/>
    <property type="evidence" value="ECO:0007669"/>
    <property type="project" value="InterPro"/>
</dbReference>
<dbReference type="Gene3D" id="3.40.50.300">
    <property type="entry name" value="P-loop containing nucleotide triphosphate hydrolases"/>
    <property type="match status" value="1"/>
</dbReference>
<reference evidence="4" key="1">
    <citation type="submission" date="2016-03" db="EMBL/GenBank/DDBJ databases">
        <authorList>
            <person name="Guldener U."/>
        </authorList>
    </citation>
    <scope>NUCLEOTIDE SEQUENCE [LARGE SCALE GENOMIC DNA]</scope>
    <source>
        <strain evidence="4">04CH-RAC-A.6.1</strain>
    </source>
</reference>
<proteinExistence type="predicted"/>
<dbReference type="Proteomes" id="UP000178912">
    <property type="component" value="Unassembled WGS sequence"/>
</dbReference>
<feature type="domain" description="AAA+ ATPase" evidence="2">
    <location>
        <begin position="477"/>
        <end position="675"/>
    </location>
</feature>
<name>A0A1E1LH91_9HELO</name>
<accession>A0A1E1LH91</accession>
<dbReference type="Pfam" id="PF22942">
    <property type="entry name" value="DUF7025"/>
    <property type="match status" value="1"/>
</dbReference>
<dbReference type="OrthoDB" id="10042665at2759"/>
<feature type="region of interest" description="Disordered" evidence="1">
    <location>
        <begin position="361"/>
        <end position="395"/>
    </location>
</feature>
<dbReference type="InterPro" id="IPR003593">
    <property type="entry name" value="AAA+_ATPase"/>
</dbReference>
<dbReference type="InterPro" id="IPR054289">
    <property type="entry name" value="DUF7025"/>
</dbReference>
<dbReference type="SMART" id="SM00382">
    <property type="entry name" value="AAA"/>
    <property type="match status" value="1"/>
</dbReference>
<dbReference type="InterPro" id="IPR003959">
    <property type="entry name" value="ATPase_AAA_core"/>
</dbReference>
<evidence type="ECO:0000313" key="3">
    <source>
        <dbReference type="EMBL" id="CZT09888.1"/>
    </source>
</evidence>
<feature type="compositionally biased region" description="Polar residues" evidence="1">
    <location>
        <begin position="384"/>
        <end position="393"/>
    </location>
</feature>
<dbReference type="SUPFAM" id="SSF52540">
    <property type="entry name" value="P-loop containing nucleoside triphosphate hydrolases"/>
    <property type="match status" value="1"/>
</dbReference>